<evidence type="ECO:0000256" key="2">
    <source>
        <dbReference type="ARBA" id="ARBA00022692"/>
    </source>
</evidence>
<dbReference type="CDD" id="cd23995">
    <property type="entry name" value="Seipin_BSCL2_like"/>
    <property type="match status" value="1"/>
</dbReference>
<evidence type="ECO:0000313" key="10">
    <source>
        <dbReference type="Proteomes" id="UP001054889"/>
    </source>
</evidence>
<evidence type="ECO:0000256" key="6">
    <source>
        <dbReference type="ARBA" id="ARBA00023136"/>
    </source>
</evidence>
<feature type="compositionally biased region" description="Basic residues" evidence="7">
    <location>
        <begin position="368"/>
        <end position="377"/>
    </location>
</feature>
<evidence type="ECO:0000256" key="1">
    <source>
        <dbReference type="ARBA" id="ARBA00004477"/>
    </source>
</evidence>
<reference evidence="9" key="2">
    <citation type="submission" date="2021-12" db="EMBL/GenBank/DDBJ databases">
        <title>Resequencing data analysis of finger millet.</title>
        <authorList>
            <person name="Hatakeyama M."/>
            <person name="Aluri S."/>
            <person name="Balachadran M.T."/>
            <person name="Sivarajan S.R."/>
            <person name="Poveda L."/>
            <person name="Shimizu-Inatsugi R."/>
            <person name="Schlapbach R."/>
            <person name="Sreeman S.M."/>
            <person name="Shimizu K.K."/>
        </authorList>
    </citation>
    <scope>NUCLEOTIDE SEQUENCE</scope>
</reference>
<organism evidence="9 10">
    <name type="scientific">Eleusine coracana subsp. coracana</name>
    <dbReference type="NCBI Taxonomy" id="191504"/>
    <lineage>
        <taxon>Eukaryota</taxon>
        <taxon>Viridiplantae</taxon>
        <taxon>Streptophyta</taxon>
        <taxon>Embryophyta</taxon>
        <taxon>Tracheophyta</taxon>
        <taxon>Spermatophyta</taxon>
        <taxon>Magnoliopsida</taxon>
        <taxon>Liliopsida</taxon>
        <taxon>Poales</taxon>
        <taxon>Poaceae</taxon>
        <taxon>PACMAD clade</taxon>
        <taxon>Chloridoideae</taxon>
        <taxon>Cynodonteae</taxon>
        <taxon>Eleusininae</taxon>
        <taxon>Eleusine</taxon>
    </lineage>
</organism>
<evidence type="ECO:0000256" key="8">
    <source>
        <dbReference type="SAM" id="Phobius"/>
    </source>
</evidence>
<dbReference type="GO" id="GO:0005789">
    <property type="term" value="C:endoplasmic reticulum membrane"/>
    <property type="evidence" value="ECO:0007669"/>
    <property type="project" value="UniProtKB-SubCell"/>
</dbReference>
<comment type="caution">
    <text evidence="9">The sequence shown here is derived from an EMBL/GenBank/DDBJ whole genome shotgun (WGS) entry which is preliminary data.</text>
</comment>
<keyword evidence="4 8" id="KW-1133">Transmembrane helix</keyword>
<protein>
    <submittedName>
        <fullName evidence="9">Uncharacterized protein</fullName>
    </submittedName>
</protein>
<evidence type="ECO:0000256" key="4">
    <source>
        <dbReference type="ARBA" id="ARBA00022989"/>
    </source>
</evidence>
<feature type="transmembrane region" description="Helical" evidence="8">
    <location>
        <begin position="298"/>
        <end position="322"/>
    </location>
</feature>
<evidence type="ECO:0000256" key="3">
    <source>
        <dbReference type="ARBA" id="ARBA00022824"/>
    </source>
</evidence>
<keyword evidence="10" id="KW-1185">Reference proteome</keyword>
<keyword evidence="3" id="KW-0256">Endoplasmic reticulum</keyword>
<evidence type="ECO:0000313" key="9">
    <source>
        <dbReference type="EMBL" id="GJN28309.1"/>
    </source>
</evidence>
<keyword evidence="6 8" id="KW-0472">Membrane</keyword>
<dbReference type="GO" id="GO:0006629">
    <property type="term" value="P:lipid metabolic process"/>
    <property type="evidence" value="ECO:0007669"/>
    <property type="project" value="UniProtKB-KW"/>
</dbReference>
<dbReference type="Pfam" id="PF06775">
    <property type="entry name" value="Seipin"/>
    <property type="match status" value="1"/>
</dbReference>
<keyword evidence="5" id="KW-0443">Lipid metabolism</keyword>
<dbReference type="PANTHER" id="PTHR21212:SF5">
    <property type="entry name" value="SEIPIN-1"/>
    <property type="match status" value="1"/>
</dbReference>
<evidence type="ECO:0000256" key="7">
    <source>
        <dbReference type="SAM" id="MobiDB-lite"/>
    </source>
</evidence>
<feature type="transmembrane region" description="Helical" evidence="8">
    <location>
        <begin position="67"/>
        <end position="85"/>
    </location>
</feature>
<name>A0AAV5F0A4_ELECO</name>
<reference evidence="9" key="1">
    <citation type="journal article" date="2018" name="DNA Res.">
        <title>Multiple hybrid de novo genome assembly of finger millet, an orphan allotetraploid crop.</title>
        <authorList>
            <person name="Hatakeyama M."/>
            <person name="Aluri S."/>
            <person name="Balachadran M.T."/>
            <person name="Sivarajan S.R."/>
            <person name="Patrignani A."/>
            <person name="Gruter S."/>
            <person name="Poveda L."/>
            <person name="Shimizu-Inatsugi R."/>
            <person name="Baeten J."/>
            <person name="Francoijs K.J."/>
            <person name="Nataraja K.N."/>
            <person name="Reddy Y.A.N."/>
            <person name="Phadnis S."/>
            <person name="Ravikumar R.L."/>
            <person name="Schlapbach R."/>
            <person name="Sreeman S.M."/>
            <person name="Shimizu K.K."/>
        </authorList>
    </citation>
    <scope>NUCLEOTIDE SEQUENCE</scope>
</reference>
<feature type="region of interest" description="Disordered" evidence="7">
    <location>
        <begin position="345"/>
        <end position="410"/>
    </location>
</feature>
<dbReference type="AlphaFoldDB" id="A0AAV5F0A4"/>
<evidence type="ECO:0000256" key="5">
    <source>
        <dbReference type="ARBA" id="ARBA00023098"/>
    </source>
</evidence>
<accession>A0AAV5F0A4</accession>
<feature type="transmembrane region" description="Helical" evidence="8">
    <location>
        <begin position="42"/>
        <end position="61"/>
    </location>
</feature>
<proteinExistence type="predicted"/>
<gene>
    <name evidence="9" type="primary">gb16418</name>
    <name evidence="9" type="ORF">PR202_gb16418</name>
</gene>
<feature type="transmembrane region" description="Helical" evidence="8">
    <location>
        <begin position="97"/>
        <end position="125"/>
    </location>
</feature>
<dbReference type="EMBL" id="BQKI01000080">
    <property type="protein sequence ID" value="GJN28309.1"/>
    <property type="molecule type" value="Genomic_DNA"/>
</dbReference>
<dbReference type="GO" id="GO:0140042">
    <property type="term" value="P:lipid droplet formation"/>
    <property type="evidence" value="ECO:0007669"/>
    <property type="project" value="UniProtKB-ARBA"/>
</dbReference>
<sequence>MDSARHQVSGFQHDYSLPAASSGNGLYNGRPRSTAARESTDAISFLACPAGWLIRLVTFLGERVASAMLSLLFPVATLFGELCALPGMIVSNIRRAAFGLLAAACTFAILVSALFVSVVLGFVLVGRWVEEPVTVRQPLYFDYTEVQPSAAVALDGARGMVLPAGHSVRVSLALLLPDSYHNREIGMFQIKAEAVSVSGIITASATQPYMLRYKSTPVRLVQSALMSVPLTLGMRSETQTANIKVLHYREGHGRHKRTEHIRVLLQPRSATLQLPQVYKAEVVVQSTLPWTKGLARSLKWTLCVWVSFSVYVVLVGLVICLVRPLAVSARNRRLSELQVDGKTGSDLNRGDFGDSPSKELSGSDIMKRRQRRGKRKGQFQMQSHGSRVEPEFAEGSTSGVAMVETAEVTK</sequence>
<dbReference type="InterPro" id="IPR009617">
    <property type="entry name" value="Seipin"/>
</dbReference>
<dbReference type="Proteomes" id="UP001054889">
    <property type="component" value="Unassembled WGS sequence"/>
</dbReference>
<dbReference type="PANTHER" id="PTHR21212">
    <property type="entry name" value="BERNARDINELLI-SEIP CONGENITAL LIPODYSTROPHY 2 HOMOLOG BSCL2 PROTEIN"/>
    <property type="match status" value="1"/>
</dbReference>
<comment type="subcellular location">
    <subcellularLocation>
        <location evidence="1">Endoplasmic reticulum membrane</location>
        <topology evidence="1">Multi-pass membrane protein</topology>
    </subcellularLocation>
</comment>
<keyword evidence="2 8" id="KW-0812">Transmembrane</keyword>